<protein>
    <submittedName>
        <fullName evidence="1">Uncharacterized protein</fullName>
    </submittedName>
</protein>
<evidence type="ECO:0000313" key="2">
    <source>
        <dbReference type="Proteomes" id="UP000540656"/>
    </source>
</evidence>
<gene>
    <name evidence="1" type="ORF">BJ980_002527</name>
</gene>
<sequence length="44" mass="5048">MRNRQSNDRPVMTWVEVCDALGRTRMEAQWVDPDTVHAAQPHAA</sequence>
<dbReference type="AlphaFoldDB" id="A0A7Y9S4K1"/>
<keyword evidence="2" id="KW-1185">Reference proteome</keyword>
<dbReference type="EMBL" id="JACCAA010000001">
    <property type="protein sequence ID" value="NYG59604.1"/>
    <property type="molecule type" value="Genomic_DNA"/>
</dbReference>
<comment type="caution">
    <text evidence="1">The sequence shown here is derived from an EMBL/GenBank/DDBJ whole genome shotgun (WGS) entry which is preliminary data.</text>
</comment>
<proteinExistence type="predicted"/>
<name>A0A7Y9S4K1_9ACTN</name>
<dbReference type="Proteomes" id="UP000540656">
    <property type="component" value="Unassembled WGS sequence"/>
</dbReference>
<evidence type="ECO:0000313" key="1">
    <source>
        <dbReference type="EMBL" id="NYG59604.1"/>
    </source>
</evidence>
<reference evidence="1 2" key="1">
    <citation type="submission" date="2020-07" db="EMBL/GenBank/DDBJ databases">
        <title>Sequencing the genomes of 1000 actinobacteria strains.</title>
        <authorList>
            <person name="Klenk H.-P."/>
        </authorList>
    </citation>
    <scope>NUCLEOTIDE SEQUENCE [LARGE SCALE GENOMIC DNA]</scope>
    <source>
        <strain evidence="1 2">DSM 23819</strain>
    </source>
</reference>
<accession>A0A7Y9S4K1</accession>
<organism evidence="1 2">
    <name type="scientific">Nocardioides daedukensis</name>
    <dbReference type="NCBI Taxonomy" id="634462"/>
    <lineage>
        <taxon>Bacteria</taxon>
        <taxon>Bacillati</taxon>
        <taxon>Actinomycetota</taxon>
        <taxon>Actinomycetes</taxon>
        <taxon>Propionibacteriales</taxon>
        <taxon>Nocardioidaceae</taxon>
        <taxon>Nocardioides</taxon>
    </lineage>
</organism>